<dbReference type="Proteomes" id="UP001386955">
    <property type="component" value="Unassembled WGS sequence"/>
</dbReference>
<reference evidence="1 2" key="1">
    <citation type="submission" date="2024-01" db="EMBL/GenBank/DDBJ databases">
        <title>The genomes of 5 underutilized Papilionoideae crops provide insights into root nodulation and disease resistanc.</title>
        <authorList>
            <person name="Jiang F."/>
        </authorList>
    </citation>
    <scope>NUCLEOTIDE SEQUENCE [LARGE SCALE GENOMIC DNA]</scope>
    <source>
        <strain evidence="1">DUOXIRENSHENG_FW03</strain>
        <tissue evidence="1">Leaves</tissue>
    </source>
</reference>
<proteinExistence type="predicted"/>
<name>A0AAN9S7A6_PSOTE</name>
<gene>
    <name evidence="1" type="ORF">VNO78_23751</name>
</gene>
<evidence type="ECO:0000313" key="1">
    <source>
        <dbReference type="EMBL" id="KAK7388923.1"/>
    </source>
</evidence>
<sequence>MVGSQLRFRPLKRPNFSPWIDIMKCGTQSHCPGLSSLRSGTIGIANGIWDATKLLHVACPSNFMCHHTTTYECKTTFLLSSLFNRTNVQYHLPSSKQGFSSLQLERATLFISC</sequence>
<keyword evidence="2" id="KW-1185">Reference proteome</keyword>
<dbReference type="AlphaFoldDB" id="A0AAN9S7A6"/>
<accession>A0AAN9S7A6</accession>
<comment type="caution">
    <text evidence="1">The sequence shown here is derived from an EMBL/GenBank/DDBJ whole genome shotgun (WGS) entry which is preliminary data.</text>
</comment>
<organism evidence="1 2">
    <name type="scientific">Psophocarpus tetragonolobus</name>
    <name type="common">Winged bean</name>
    <name type="synonym">Dolichos tetragonolobus</name>
    <dbReference type="NCBI Taxonomy" id="3891"/>
    <lineage>
        <taxon>Eukaryota</taxon>
        <taxon>Viridiplantae</taxon>
        <taxon>Streptophyta</taxon>
        <taxon>Embryophyta</taxon>
        <taxon>Tracheophyta</taxon>
        <taxon>Spermatophyta</taxon>
        <taxon>Magnoliopsida</taxon>
        <taxon>eudicotyledons</taxon>
        <taxon>Gunneridae</taxon>
        <taxon>Pentapetalae</taxon>
        <taxon>rosids</taxon>
        <taxon>fabids</taxon>
        <taxon>Fabales</taxon>
        <taxon>Fabaceae</taxon>
        <taxon>Papilionoideae</taxon>
        <taxon>50 kb inversion clade</taxon>
        <taxon>NPAAA clade</taxon>
        <taxon>indigoferoid/millettioid clade</taxon>
        <taxon>Phaseoleae</taxon>
        <taxon>Psophocarpus</taxon>
    </lineage>
</organism>
<dbReference type="EMBL" id="JAYMYS010000006">
    <property type="protein sequence ID" value="KAK7388923.1"/>
    <property type="molecule type" value="Genomic_DNA"/>
</dbReference>
<protein>
    <submittedName>
        <fullName evidence="1">Uncharacterized protein</fullName>
    </submittedName>
</protein>
<evidence type="ECO:0000313" key="2">
    <source>
        <dbReference type="Proteomes" id="UP001386955"/>
    </source>
</evidence>